<evidence type="ECO:0000313" key="2">
    <source>
        <dbReference type="Proteomes" id="UP000292027"/>
    </source>
</evidence>
<proteinExistence type="predicted"/>
<name>A0A4Q7X9L1_9ACTN</name>
<reference evidence="1 2" key="1">
    <citation type="journal article" date="2015" name="Stand. Genomic Sci.">
        <title>Genomic Encyclopedia of Bacterial and Archaeal Type Strains, Phase III: the genomes of soil and plant-associated and newly described type strains.</title>
        <authorList>
            <person name="Whitman W.B."/>
            <person name="Woyke T."/>
            <person name="Klenk H.P."/>
            <person name="Zhou Y."/>
            <person name="Lilburn T.G."/>
            <person name="Beck B.J."/>
            <person name="De Vos P."/>
            <person name="Vandamme P."/>
            <person name="Eisen J.A."/>
            <person name="Garrity G."/>
            <person name="Hugenholtz P."/>
            <person name="Kyrpides N.C."/>
        </authorList>
    </citation>
    <scope>NUCLEOTIDE SEQUENCE [LARGE SCALE GENOMIC DNA]</scope>
    <source>
        <strain evidence="1 2">VKM Ac-2540</strain>
    </source>
</reference>
<evidence type="ECO:0000313" key="1">
    <source>
        <dbReference type="EMBL" id="RZU19754.1"/>
    </source>
</evidence>
<dbReference type="EMBL" id="SHKR01000011">
    <property type="protein sequence ID" value="RZU19754.1"/>
    <property type="molecule type" value="Genomic_DNA"/>
</dbReference>
<keyword evidence="2" id="KW-1185">Reference proteome</keyword>
<protein>
    <submittedName>
        <fullName evidence="1">Uncharacterized protein</fullName>
    </submittedName>
</protein>
<gene>
    <name evidence="1" type="ORF">EV645_1972</name>
</gene>
<sequence length="40" mass="4556">MIARTTSDPVAFRQLVPVGGQEESVRLFTHSWRSRTPGER</sequence>
<organism evidence="1 2">
    <name type="scientific">Kribbella rubisoli</name>
    <dbReference type="NCBI Taxonomy" id="3075929"/>
    <lineage>
        <taxon>Bacteria</taxon>
        <taxon>Bacillati</taxon>
        <taxon>Actinomycetota</taxon>
        <taxon>Actinomycetes</taxon>
        <taxon>Propionibacteriales</taxon>
        <taxon>Kribbellaceae</taxon>
        <taxon>Kribbella</taxon>
    </lineage>
</organism>
<accession>A0A4Q7X9L1</accession>
<dbReference type="AlphaFoldDB" id="A0A4Q7X9L1"/>
<dbReference type="Proteomes" id="UP000292027">
    <property type="component" value="Unassembled WGS sequence"/>
</dbReference>
<comment type="caution">
    <text evidence="1">The sequence shown here is derived from an EMBL/GenBank/DDBJ whole genome shotgun (WGS) entry which is preliminary data.</text>
</comment>